<gene>
    <name evidence="2" type="ORF">LKD71_12810</name>
</gene>
<evidence type="ECO:0000256" key="1">
    <source>
        <dbReference type="SAM" id="Phobius"/>
    </source>
</evidence>
<dbReference type="EMBL" id="JAJEPR010000024">
    <property type="protein sequence ID" value="MCC2190665.1"/>
    <property type="molecule type" value="Genomic_DNA"/>
</dbReference>
<feature type="transmembrane region" description="Helical" evidence="1">
    <location>
        <begin position="30"/>
        <end position="55"/>
    </location>
</feature>
<evidence type="ECO:0000313" key="3">
    <source>
        <dbReference type="Proteomes" id="UP001197875"/>
    </source>
</evidence>
<evidence type="ECO:0000313" key="2">
    <source>
        <dbReference type="EMBL" id="MCC2190665.1"/>
    </source>
</evidence>
<proteinExistence type="predicted"/>
<sequence>MLAASFAAVLTGTTILPAWACIFNILPLFLIFTPFHLVSTGNLVSAIMFLGVFFLI</sequence>
<keyword evidence="1" id="KW-0472">Membrane</keyword>
<dbReference type="RefSeq" id="WP_227615707.1">
    <property type="nucleotide sequence ID" value="NZ_JAJEPR010000024.1"/>
</dbReference>
<dbReference type="Proteomes" id="UP001197875">
    <property type="component" value="Unassembled WGS sequence"/>
</dbReference>
<keyword evidence="3" id="KW-1185">Reference proteome</keyword>
<accession>A0AAE3J7R3</accession>
<keyword evidence="1" id="KW-1133">Transmembrane helix</keyword>
<protein>
    <submittedName>
        <fullName evidence="2">Uncharacterized protein</fullName>
    </submittedName>
</protein>
<dbReference type="AlphaFoldDB" id="A0AAE3J7R3"/>
<reference evidence="2 3" key="1">
    <citation type="submission" date="2021-10" db="EMBL/GenBank/DDBJ databases">
        <title>Anaerobic single-cell dispensing facilitates the cultivation of human gut bacteria.</title>
        <authorList>
            <person name="Afrizal A."/>
        </authorList>
    </citation>
    <scope>NUCLEOTIDE SEQUENCE [LARGE SCALE GENOMIC DNA]</scope>
    <source>
        <strain evidence="2 3">CLA-AA-H277</strain>
    </source>
</reference>
<comment type="caution">
    <text evidence="2">The sequence shown here is derived from an EMBL/GenBank/DDBJ whole genome shotgun (WGS) entry which is preliminary data.</text>
</comment>
<organism evidence="2 3">
    <name type="scientific">Fusicatenibacter faecihominis</name>
    <dbReference type="NCBI Taxonomy" id="2881276"/>
    <lineage>
        <taxon>Bacteria</taxon>
        <taxon>Bacillati</taxon>
        <taxon>Bacillota</taxon>
        <taxon>Clostridia</taxon>
        <taxon>Lachnospirales</taxon>
        <taxon>Lachnospiraceae</taxon>
        <taxon>Fusicatenibacter</taxon>
    </lineage>
</organism>
<name>A0AAE3J7R3_9FIRM</name>
<keyword evidence="1" id="KW-0812">Transmembrane</keyword>